<dbReference type="InterPro" id="IPR015943">
    <property type="entry name" value="WD40/YVTN_repeat-like_dom_sf"/>
</dbReference>
<dbReference type="InterPro" id="IPR031359">
    <property type="entry name" value="NACHT_N"/>
</dbReference>
<evidence type="ECO:0000256" key="4">
    <source>
        <dbReference type="ARBA" id="ARBA00022574"/>
    </source>
</evidence>
<dbReference type="InterPro" id="IPR001680">
    <property type="entry name" value="WD40_rpt"/>
</dbReference>
<feature type="repeat" description="WD" evidence="13">
    <location>
        <begin position="1410"/>
        <end position="1451"/>
    </location>
</feature>
<feature type="repeat" description="WD" evidence="13">
    <location>
        <begin position="1451"/>
        <end position="1483"/>
    </location>
</feature>
<dbReference type="Gene3D" id="2.130.10.10">
    <property type="entry name" value="YVTN repeat-like/Quinoprotein amine dehydrogenase"/>
    <property type="match status" value="3"/>
</dbReference>
<dbReference type="CDD" id="cd11061">
    <property type="entry name" value="CYP67-like"/>
    <property type="match status" value="1"/>
</dbReference>
<evidence type="ECO:0000256" key="14">
    <source>
        <dbReference type="SAM" id="MobiDB-lite"/>
    </source>
</evidence>
<keyword evidence="18" id="KW-1185">Reference proteome</keyword>
<dbReference type="GO" id="GO:0005634">
    <property type="term" value="C:nucleus"/>
    <property type="evidence" value="ECO:0007669"/>
    <property type="project" value="TreeGrafter"/>
</dbReference>
<feature type="region of interest" description="Disordered" evidence="14">
    <location>
        <begin position="438"/>
        <end position="463"/>
    </location>
</feature>
<feature type="transmembrane region" description="Helical" evidence="15">
    <location>
        <begin position="68"/>
        <end position="96"/>
    </location>
</feature>
<evidence type="ECO:0000259" key="16">
    <source>
        <dbReference type="PROSITE" id="PS50837"/>
    </source>
</evidence>
<keyword evidence="8 12" id="KW-0408">Iron</keyword>
<comment type="caution">
    <text evidence="17">The sequence shown here is derived from an EMBL/GenBank/DDBJ whole genome shotgun (WGS) entry which is preliminary data.</text>
</comment>
<evidence type="ECO:0000256" key="13">
    <source>
        <dbReference type="PROSITE-ProRule" id="PRU00221"/>
    </source>
</evidence>
<dbReference type="Pfam" id="PF00400">
    <property type="entry name" value="WD40"/>
    <property type="match status" value="6"/>
</dbReference>
<comment type="subcellular location">
    <subcellularLocation>
        <location evidence="2">Mitochondrion outer membrane</location>
        <topology evidence="2">Peripheral membrane protein</topology>
        <orientation evidence="2">Cytoplasmic side</orientation>
    </subcellularLocation>
</comment>
<evidence type="ECO:0000256" key="3">
    <source>
        <dbReference type="ARBA" id="ARBA00010617"/>
    </source>
</evidence>
<dbReference type="STRING" id="105351.A0A401KM83"/>
<evidence type="ECO:0000256" key="8">
    <source>
        <dbReference type="ARBA" id="ARBA00023004"/>
    </source>
</evidence>
<dbReference type="InterPro" id="IPR056884">
    <property type="entry name" value="NPHP3-like_N"/>
</dbReference>
<sequence>MALFFDLLDIAKQKGPLLAAAGISAHIFYWSRGERGAKEGRAWVYANLIVNTLALLTTINNHGSWTSIYAWSLGISTVSVLNICFYFSLFASVLTYRAFFHRLHHFPGPFSLKLSKFVTGYENLEKNRNFERVWNLHKQYGDIVRTGPQELSILSAEAIDVIYGPSSKCTRGPWYDRLKGSGDFTHDYAVFHMRDPAVHSQRRKALWDKVFTLKSYQPMVIRTTEQFLDAVAQRVNKPLSVPSTMSLLSYDLMGVVGWGHSFNNIEMWELNPSLHFIKNMRAGQHVMVHTPWLISLLMSLPGAGSAIREYGNWIQDRIQEKRQQEERNEVSGEDIMTRMLPSMRGLSKKALYSEGELLVIAGGDTSSVTMSVIIYHLARNPSLQRRLQAELDSAAAKRQKDPVPPTEAPEDTYYRSISSLPYLNGCVSEALRIQPPVQGGIQRKTPPEGIHIPNEKGTSTFIPGDTLVSVPILPVQNDPRYYRNPEEYVPERWTDKKPDWIMNRAAYFPFVGGAYSCVGKGHDSSETPARDDNEHAYTVKTSEEDEHVSSTEAIQQESPQMNGQAFDPSNQNVTLTEWSTTIHNALWNEAYNNLKQDLKKAKYVEAYEKLVLAVFLETPMSDAAGEGNGSRTALGEERMKAIVAKGLERIEDSKKVMETVDHVSGVLTQVKAFLDIPLKNVPQTALPWAVISSTFDILVKPARAAADLYNGVAYVVSRMSWYSKAVDKLLSEQNIKDNTSLEEMNHDLKTGIVDLYQSMLFYQIKSVCFYYKSQLLVLLRGFLDLDDWSGNLDAVKNAENALQNDLILYNQEHIKDQIRQITITSEHQEELDEYRNCLQSLRWIDPRAEIGDIQARNENIIEELYTWILLTDEYRQFSKWDHSTPARLWISGQAGTGKTMLLIGIIKDLITRGLPDTERPLVLYFFCQATNDQANNGVAVLRSLIWLLLLEQPHLVSHIQKEYFHSANRLLTDKNAFTTLRDIFWKMLEDKSLKRATIIIDAMDECEETSRELLTSFIDDASSAQELFNIKWLVSSRPLPEIPPSVQDVTLPTHSLLKLDEHDMSDSINRYIDIKMVQLRQKARKKGRVEEIADKLKARASNTYIWVSLVCRELLHAHEFMWTEIVDKIPKRLEDLYGYLLNRLANLDSEIMSSCCKNVLNAAMLARDPLSLSEIEILAELPEGEDAAEAVVQECRSFLTIRNGTVYLIHQSAQDYLQKHYQRLYNVPRATLHYRMYQRALNGLRKALKENIYGLPHYGITTEEVQVPNPDPLISVRYACRYWVYHLEQSGSTSTDMEDILSFFNTHFLHWLEAMSLLGRIQDIVGLVGQLKSNSETKNEPTLSDFLMDAEKFILHSLPVATRAPLQLYVSCLIFSPETSRVRRMFEKEAYKWIRQISGTDKEWGALLQTLEHSEMVCCAAFSPGGKLVASGSSDHTVKIWDTATGSLQKILDHPATVYTVAFSPDNKLLASGSGDRFIRIWDTVTWHETERLEYSEYTTYLAFSPDSRILASASIDDDVKLWEKGTGSVTWELRNMKPTSPLKPMALSPDTQLLAAATDPPDNSEIVTLIDMKTGSIVRKLSHTNNVVKVAFSPDNRLVACALVNNTLTLWDTATWDTKCTVHYRYPNAPTFSPDGKLLTLNARDGTVQLWNTDTETVEQTLLKSQRVTGVVFSPNGQLMALVSPFRAVRLWKVIPGRREESEGYHLSAVMGVILSPDGLLAATYSMDFTVKLWITENGKLAQTLEGHKAFVDVAAFSPNSKLLASWAYDNTVRIWNTENGEQKWKFDGGGIIIEVMNFFAENKLWAAASSDDEGRVWNTETGHLEQVDSHDHEAHMPNVFRGNSSTQCKGAECDISVEEGWVIVNGKRSIWLPPEYQLFSMSKDSSWAVRENTLVIGCDSGRVLFIWFDPVAMRDVIC</sequence>
<dbReference type="InterPro" id="IPR036322">
    <property type="entry name" value="WD40_repeat_dom_sf"/>
</dbReference>
<evidence type="ECO:0000256" key="1">
    <source>
        <dbReference type="ARBA" id="ARBA00001971"/>
    </source>
</evidence>
<feature type="repeat" description="WD" evidence="13">
    <location>
        <begin position="1704"/>
        <end position="1745"/>
    </location>
</feature>
<evidence type="ECO:0000256" key="12">
    <source>
        <dbReference type="PIRSR" id="PIRSR602403-1"/>
    </source>
</evidence>
<evidence type="ECO:0000313" key="18">
    <source>
        <dbReference type="Proteomes" id="UP000286921"/>
    </source>
</evidence>
<dbReference type="SUPFAM" id="SSF52540">
    <property type="entry name" value="P-loop containing nucleoside triphosphate hydrolases"/>
    <property type="match status" value="1"/>
</dbReference>
<dbReference type="GO" id="GO:0016705">
    <property type="term" value="F:oxidoreductase activity, acting on paired donors, with incorporation or reduction of molecular oxygen"/>
    <property type="evidence" value="ECO:0007669"/>
    <property type="project" value="InterPro"/>
</dbReference>
<feature type="region of interest" description="Disordered" evidence="14">
    <location>
        <begin position="391"/>
        <end position="411"/>
    </location>
</feature>
<dbReference type="PROSITE" id="PS50294">
    <property type="entry name" value="WD_REPEATS_REGION"/>
    <property type="match status" value="5"/>
</dbReference>
<dbReference type="CDD" id="cd00200">
    <property type="entry name" value="WD40"/>
    <property type="match status" value="1"/>
</dbReference>
<keyword evidence="5 12" id="KW-0479">Metal-binding</keyword>
<keyword evidence="15" id="KW-0812">Transmembrane</keyword>
<dbReference type="InterPro" id="IPR011047">
    <property type="entry name" value="Quinoprotein_ADH-like_sf"/>
</dbReference>
<protein>
    <recommendedName>
        <fullName evidence="10">Mitochondrial division protein 1</fullName>
    </recommendedName>
</protein>
<feature type="repeat" description="WD" evidence="13">
    <location>
        <begin position="1502"/>
        <end position="1524"/>
    </location>
</feature>
<dbReference type="InterPro" id="IPR007111">
    <property type="entry name" value="NACHT_NTPase"/>
</dbReference>
<dbReference type="SMART" id="SM00320">
    <property type="entry name" value="WD40"/>
    <property type="match status" value="9"/>
</dbReference>
<dbReference type="EMBL" id="BDHI01000007">
    <property type="protein sequence ID" value="GCB20386.1"/>
    <property type="molecule type" value="Genomic_DNA"/>
</dbReference>
<organism evidence="17 18">
    <name type="scientific">Aspergillus awamori</name>
    <name type="common">Black koji mold</name>
    <dbReference type="NCBI Taxonomy" id="105351"/>
    <lineage>
        <taxon>Eukaryota</taxon>
        <taxon>Fungi</taxon>
        <taxon>Dikarya</taxon>
        <taxon>Ascomycota</taxon>
        <taxon>Pezizomycotina</taxon>
        <taxon>Eurotiomycetes</taxon>
        <taxon>Eurotiomycetidae</taxon>
        <taxon>Eurotiales</taxon>
        <taxon>Aspergillaceae</taxon>
        <taxon>Aspergillus</taxon>
    </lineage>
</organism>
<dbReference type="GO" id="GO:0005506">
    <property type="term" value="F:iron ion binding"/>
    <property type="evidence" value="ECO:0007669"/>
    <property type="project" value="InterPro"/>
</dbReference>
<dbReference type="PANTHER" id="PTHR22847">
    <property type="entry name" value="WD40 REPEAT PROTEIN"/>
    <property type="match status" value="1"/>
</dbReference>
<evidence type="ECO:0000256" key="5">
    <source>
        <dbReference type="ARBA" id="ARBA00022723"/>
    </source>
</evidence>
<keyword evidence="15" id="KW-1133">Transmembrane helix</keyword>
<keyword evidence="15" id="KW-0472">Membrane</keyword>
<reference evidence="17 18" key="1">
    <citation type="submission" date="2016-09" db="EMBL/GenBank/DDBJ databases">
        <title>Aspergillus awamori IFM 58123T.</title>
        <authorList>
            <person name="Kusuya Y."/>
            <person name="Shimizu M."/>
            <person name="Takahashi H."/>
            <person name="Yaguchi T."/>
        </authorList>
    </citation>
    <scope>NUCLEOTIDE SEQUENCE [LARGE SCALE GENOMIC DNA]</scope>
    <source>
        <strain evidence="17 18">IFM 58123</strain>
    </source>
</reference>
<proteinExistence type="inferred from homology"/>
<keyword evidence="6" id="KW-0677">Repeat</keyword>
<feature type="domain" description="NACHT" evidence="16">
    <location>
        <begin position="886"/>
        <end position="1038"/>
    </location>
</feature>
<dbReference type="PROSITE" id="PS50837">
    <property type="entry name" value="NACHT"/>
    <property type="match status" value="1"/>
</dbReference>
<dbReference type="InterPro" id="IPR019775">
    <property type="entry name" value="WD40_repeat_CS"/>
</dbReference>
<accession>A0A401KM83</accession>
<dbReference type="PANTHER" id="PTHR22847:SF637">
    <property type="entry name" value="WD REPEAT DOMAIN 5B"/>
    <property type="match status" value="1"/>
</dbReference>
<evidence type="ECO:0000256" key="2">
    <source>
        <dbReference type="ARBA" id="ARBA00004570"/>
    </source>
</evidence>
<comment type="cofactor">
    <cofactor evidence="1 12">
        <name>heme</name>
        <dbReference type="ChEBI" id="CHEBI:30413"/>
    </cofactor>
</comment>
<comment type="function">
    <text evidence="11">Involved in mitochondrial fission. Acts as an adapter protein required to form mitochondrial fission complexes. Formation of these complexes is required to promote constriction and fission of the mitochondrial compartment at a late step in mitochondrial division.</text>
</comment>
<keyword evidence="12" id="KW-0349">Heme</keyword>
<dbReference type="PRINTS" id="PR00320">
    <property type="entry name" value="GPROTEINBRPT"/>
</dbReference>
<dbReference type="SUPFAM" id="SSF50978">
    <property type="entry name" value="WD40 repeat-like"/>
    <property type="match status" value="1"/>
</dbReference>
<evidence type="ECO:0000256" key="15">
    <source>
        <dbReference type="SAM" id="Phobius"/>
    </source>
</evidence>
<dbReference type="InterPro" id="IPR027417">
    <property type="entry name" value="P-loop_NTPase"/>
</dbReference>
<evidence type="ECO:0000256" key="6">
    <source>
        <dbReference type="ARBA" id="ARBA00022737"/>
    </source>
</evidence>
<keyword evidence="4 13" id="KW-0853">WD repeat</keyword>
<comment type="similarity">
    <text evidence="3">Belongs to the cytochrome P450 family.</text>
</comment>
<dbReference type="Proteomes" id="UP000286921">
    <property type="component" value="Unassembled WGS sequence"/>
</dbReference>
<dbReference type="PROSITE" id="PS50082">
    <property type="entry name" value="WD_REPEATS_2"/>
    <property type="match status" value="7"/>
</dbReference>
<dbReference type="InterPro" id="IPR020472">
    <property type="entry name" value="WD40_PAC1"/>
</dbReference>
<evidence type="ECO:0000256" key="9">
    <source>
        <dbReference type="ARBA" id="ARBA00038415"/>
    </source>
</evidence>
<evidence type="ECO:0000313" key="17">
    <source>
        <dbReference type="EMBL" id="GCB20386.1"/>
    </source>
</evidence>
<evidence type="ECO:0000256" key="11">
    <source>
        <dbReference type="ARBA" id="ARBA00043913"/>
    </source>
</evidence>
<dbReference type="GO" id="GO:0005741">
    <property type="term" value="C:mitochondrial outer membrane"/>
    <property type="evidence" value="ECO:0007669"/>
    <property type="project" value="UniProtKB-SubCell"/>
</dbReference>
<dbReference type="GO" id="GO:1990234">
    <property type="term" value="C:transferase complex"/>
    <property type="evidence" value="ECO:0007669"/>
    <property type="project" value="UniProtKB-ARBA"/>
</dbReference>
<dbReference type="SUPFAM" id="SSF48264">
    <property type="entry name" value="Cytochrome P450"/>
    <property type="match status" value="1"/>
</dbReference>
<feature type="repeat" description="WD" evidence="13">
    <location>
        <begin position="1746"/>
        <end position="1787"/>
    </location>
</feature>
<dbReference type="SUPFAM" id="SSF50998">
    <property type="entry name" value="Quinoprotein alcohol dehydrogenase-like"/>
    <property type="match status" value="1"/>
</dbReference>
<dbReference type="GO" id="GO:0020037">
    <property type="term" value="F:heme binding"/>
    <property type="evidence" value="ECO:0007669"/>
    <property type="project" value="InterPro"/>
</dbReference>
<dbReference type="PRINTS" id="PR00465">
    <property type="entry name" value="EP450IV"/>
</dbReference>
<feature type="repeat" description="WD" evidence="13">
    <location>
        <begin position="1633"/>
        <end position="1662"/>
    </location>
</feature>
<dbReference type="Gene3D" id="1.10.630.10">
    <property type="entry name" value="Cytochrome P450"/>
    <property type="match status" value="1"/>
</dbReference>
<dbReference type="InterPro" id="IPR002403">
    <property type="entry name" value="Cyt_P450_E_grp-IV"/>
</dbReference>
<dbReference type="PROSITE" id="PS00678">
    <property type="entry name" value="WD_REPEATS_1"/>
    <property type="match status" value="1"/>
</dbReference>
<feature type="binding site" description="axial binding residue" evidence="12">
    <location>
        <position position="517"/>
    </location>
    <ligand>
        <name>heme</name>
        <dbReference type="ChEBI" id="CHEBI:30413"/>
    </ligand>
    <ligandPart>
        <name>Fe</name>
        <dbReference type="ChEBI" id="CHEBI:18248"/>
    </ligandPart>
</feature>
<keyword evidence="7" id="KW-0560">Oxidoreductase</keyword>
<comment type="similarity">
    <text evidence="9">Belongs to the WD repeat MDV1/CAF4 family.</text>
</comment>
<dbReference type="Pfam" id="PF17100">
    <property type="entry name" value="NACHT_N"/>
    <property type="match status" value="1"/>
</dbReference>
<dbReference type="Gene3D" id="3.40.50.300">
    <property type="entry name" value="P-loop containing nucleotide triphosphate hydrolases"/>
    <property type="match status" value="1"/>
</dbReference>
<dbReference type="Pfam" id="PF24883">
    <property type="entry name" value="NPHP3_N"/>
    <property type="match status" value="1"/>
</dbReference>
<dbReference type="InterPro" id="IPR036396">
    <property type="entry name" value="Cyt_P450_sf"/>
</dbReference>
<dbReference type="GO" id="GO:0004497">
    <property type="term" value="F:monooxygenase activity"/>
    <property type="evidence" value="ECO:0007669"/>
    <property type="project" value="InterPro"/>
</dbReference>
<gene>
    <name evidence="17" type="ORF">AAWM_03271</name>
</gene>
<name>A0A401KM83_ASPAW</name>
<dbReference type="Pfam" id="PF00067">
    <property type="entry name" value="p450"/>
    <property type="match status" value="1"/>
</dbReference>
<feature type="transmembrane region" description="Helical" evidence="15">
    <location>
        <begin position="43"/>
        <end position="62"/>
    </location>
</feature>
<dbReference type="InterPro" id="IPR001128">
    <property type="entry name" value="Cyt_P450"/>
</dbReference>
<evidence type="ECO:0000256" key="7">
    <source>
        <dbReference type="ARBA" id="ARBA00023002"/>
    </source>
</evidence>
<evidence type="ECO:0000256" key="10">
    <source>
        <dbReference type="ARBA" id="ARBA00039789"/>
    </source>
</evidence>
<feature type="repeat" description="WD" evidence="13">
    <location>
        <begin position="1581"/>
        <end position="1613"/>
    </location>
</feature>